<evidence type="ECO:0000256" key="1">
    <source>
        <dbReference type="ARBA" id="ARBA00005695"/>
    </source>
</evidence>
<dbReference type="GO" id="GO:0015833">
    <property type="term" value="P:peptide transport"/>
    <property type="evidence" value="ECO:0007669"/>
    <property type="project" value="TreeGrafter"/>
</dbReference>
<organism evidence="7 8">
    <name type="scientific">Savagea serpentis</name>
    <dbReference type="NCBI Taxonomy" id="2785297"/>
    <lineage>
        <taxon>Bacteria</taxon>
        <taxon>Bacillati</taxon>
        <taxon>Bacillota</taxon>
        <taxon>Bacilli</taxon>
        <taxon>Bacillales</taxon>
        <taxon>Caryophanaceae</taxon>
        <taxon>Savagea</taxon>
    </lineage>
</organism>
<feature type="chain" id="PRO_5038821807" evidence="5">
    <location>
        <begin position="23"/>
        <end position="533"/>
    </location>
</feature>
<dbReference type="Gene3D" id="3.90.76.10">
    <property type="entry name" value="Dipeptide-binding Protein, Domain 1"/>
    <property type="match status" value="1"/>
</dbReference>
<dbReference type="InterPro" id="IPR039424">
    <property type="entry name" value="SBP_5"/>
</dbReference>
<evidence type="ECO:0000259" key="6">
    <source>
        <dbReference type="Pfam" id="PF00496"/>
    </source>
</evidence>
<dbReference type="Proteomes" id="UP000622653">
    <property type="component" value="Unassembled WGS sequence"/>
</dbReference>
<dbReference type="Gene3D" id="3.40.190.10">
    <property type="entry name" value="Periplasmic binding protein-like II"/>
    <property type="match status" value="1"/>
</dbReference>
<proteinExistence type="inferred from homology"/>
<keyword evidence="8" id="KW-1185">Reference proteome</keyword>
<evidence type="ECO:0000256" key="2">
    <source>
        <dbReference type="ARBA" id="ARBA00022448"/>
    </source>
</evidence>
<dbReference type="CDD" id="cd08499">
    <property type="entry name" value="PBP2_Ylib_like"/>
    <property type="match status" value="1"/>
</dbReference>
<dbReference type="InterPro" id="IPR030678">
    <property type="entry name" value="Peptide/Ni-bd"/>
</dbReference>
<dbReference type="RefSeq" id="WP_194561233.1">
    <property type="nucleotide sequence ID" value="NZ_JADKPV010000001.1"/>
</dbReference>
<feature type="signal peptide" evidence="5">
    <location>
        <begin position="1"/>
        <end position="22"/>
    </location>
</feature>
<feature type="domain" description="Solute-binding protein family 5" evidence="6">
    <location>
        <begin position="88"/>
        <end position="449"/>
    </location>
</feature>
<feature type="region of interest" description="Disordered" evidence="4">
    <location>
        <begin position="24"/>
        <end position="44"/>
    </location>
</feature>
<protein>
    <submittedName>
        <fullName evidence="7">Glutathione ABC transporter substrate-binding protein</fullName>
    </submittedName>
</protein>
<name>A0A8J7GHI6_9BACL</name>
<evidence type="ECO:0000256" key="5">
    <source>
        <dbReference type="SAM" id="SignalP"/>
    </source>
</evidence>
<dbReference type="PROSITE" id="PS51257">
    <property type="entry name" value="PROKAR_LIPOPROTEIN"/>
    <property type="match status" value="1"/>
</dbReference>
<dbReference type="GO" id="GO:1904680">
    <property type="term" value="F:peptide transmembrane transporter activity"/>
    <property type="evidence" value="ECO:0007669"/>
    <property type="project" value="TreeGrafter"/>
</dbReference>
<evidence type="ECO:0000313" key="7">
    <source>
        <dbReference type="EMBL" id="MBF4499745.1"/>
    </source>
</evidence>
<comment type="similarity">
    <text evidence="1">Belongs to the bacterial solute-binding protein 5 family.</text>
</comment>
<keyword evidence="3 5" id="KW-0732">Signal</keyword>
<accession>A0A8J7GHI6</accession>
<dbReference type="InterPro" id="IPR000914">
    <property type="entry name" value="SBP_5_dom"/>
</dbReference>
<evidence type="ECO:0000256" key="4">
    <source>
        <dbReference type="SAM" id="MobiDB-lite"/>
    </source>
</evidence>
<keyword evidence="2" id="KW-0813">Transport</keyword>
<dbReference type="GO" id="GO:0043190">
    <property type="term" value="C:ATP-binding cassette (ABC) transporter complex"/>
    <property type="evidence" value="ECO:0007669"/>
    <property type="project" value="InterPro"/>
</dbReference>
<dbReference type="GO" id="GO:0042597">
    <property type="term" value="C:periplasmic space"/>
    <property type="evidence" value="ECO:0007669"/>
    <property type="project" value="UniProtKB-ARBA"/>
</dbReference>
<dbReference type="PIRSF" id="PIRSF002741">
    <property type="entry name" value="MppA"/>
    <property type="match status" value="1"/>
</dbReference>
<dbReference type="PANTHER" id="PTHR30290:SF9">
    <property type="entry name" value="OLIGOPEPTIDE-BINDING PROTEIN APPA"/>
    <property type="match status" value="1"/>
</dbReference>
<dbReference type="PANTHER" id="PTHR30290">
    <property type="entry name" value="PERIPLASMIC BINDING COMPONENT OF ABC TRANSPORTER"/>
    <property type="match status" value="1"/>
</dbReference>
<dbReference type="EMBL" id="JADKPV010000001">
    <property type="protein sequence ID" value="MBF4499745.1"/>
    <property type="molecule type" value="Genomic_DNA"/>
</dbReference>
<dbReference type="Pfam" id="PF00496">
    <property type="entry name" value="SBP_bac_5"/>
    <property type="match status" value="1"/>
</dbReference>
<dbReference type="SUPFAM" id="SSF53850">
    <property type="entry name" value="Periplasmic binding protein-like II"/>
    <property type="match status" value="1"/>
</dbReference>
<evidence type="ECO:0000256" key="3">
    <source>
        <dbReference type="ARBA" id="ARBA00022729"/>
    </source>
</evidence>
<sequence>MKKQWWLGVMFGALMLVLAACSGGSDNEEKPKEEGQDSEESAEGGELVIGNLLDVNTLDPAGSNDVPSAAAQASIYETLVYRDEETSEITGGLATEWEQVDDLTWRFTIRDGVTFHDGEKLDAAAIKANLDRVRDPEVAASAAFLFEMITEVTTPEDMVVEMKTDAPFAPLLSNLSHGAAGIVSPKSIEEDYAAMKEGKMAGSVVSSNPVGTGPFKFSEWKTGDYVKLDRYDEYWGEKAKIDSVKFAVIPEAATREAELQNGGIDISIPIPPTDVASLNESDYASVLEQTSTRITYLGFNVEKEPFDNVKVRQAITYMLDQQEIIDGVYEGFGVRATGGLSPDIFGFDKDLTAIDKDVDKAKALMKEAGLEDGFKTTLWTYTDPQNVEVAVLLQSTLKEINIDVEIEQMEFGAYLEKTANGEHDMFMLGWSNPTGDADYGLYSLFHSSYFGDPGNRSFYKNEEVDKYLDEGRDNADPEVRLAAYKKAQELIREDAPVVFIQHPQHLVGISNKVKGFEIDGTALYNLRNVTIEK</sequence>
<evidence type="ECO:0000313" key="8">
    <source>
        <dbReference type="Proteomes" id="UP000622653"/>
    </source>
</evidence>
<gene>
    <name evidence="7" type="ORF">IRY55_00100</name>
</gene>
<comment type="caution">
    <text evidence="7">The sequence shown here is derived from an EMBL/GenBank/DDBJ whole genome shotgun (WGS) entry which is preliminary data.</text>
</comment>
<reference evidence="7" key="1">
    <citation type="submission" date="2020-11" db="EMBL/GenBank/DDBJ databases">
        <title>Multidrug resistant novel bacterium Savagea serpentis sp. nov., isolated from the scats of a vine snake (Ahaetulla nasuta).</title>
        <authorList>
            <person name="Venkata Ramana V."/>
            <person name="Vikas Patil S."/>
            <person name="Yogita Lugani V."/>
        </authorList>
    </citation>
    <scope>NUCLEOTIDE SEQUENCE</scope>
    <source>
        <strain evidence="7">SN6</strain>
    </source>
</reference>
<dbReference type="AlphaFoldDB" id="A0A8J7GHI6"/>
<dbReference type="Gene3D" id="3.10.105.10">
    <property type="entry name" value="Dipeptide-binding Protein, Domain 3"/>
    <property type="match status" value="1"/>
</dbReference>